<accession>A0A022R6W7</accession>
<keyword evidence="1" id="KW-0732">Signal</keyword>
<dbReference type="AlphaFoldDB" id="A0A022R6W7"/>
<name>A0A022R6W7_ERYGU</name>
<reference evidence="2 3" key="1">
    <citation type="journal article" date="2013" name="Proc. Natl. Acad. Sci. U.S.A.">
        <title>Fine-scale variation in meiotic recombination in Mimulus inferred from population shotgun sequencing.</title>
        <authorList>
            <person name="Hellsten U."/>
            <person name="Wright K.M."/>
            <person name="Jenkins J."/>
            <person name="Shu S."/>
            <person name="Yuan Y."/>
            <person name="Wessler S.R."/>
            <person name="Schmutz J."/>
            <person name="Willis J.H."/>
            <person name="Rokhsar D.S."/>
        </authorList>
    </citation>
    <scope>NUCLEOTIDE SEQUENCE [LARGE SCALE GENOMIC DNA]</scope>
    <source>
        <strain evidence="3">cv. DUN x IM62</strain>
    </source>
</reference>
<evidence type="ECO:0000313" key="3">
    <source>
        <dbReference type="Proteomes" id="UP000030748"/>
    </source>
</evidence>
<dbReference type="PANTHER" id="PTHR37183">
    <property type="entry name" value="PLANT THIONIN FAMILY PROTEIN"/>
    <property type="match status" value="1"/>
</dbReference>
<keyword evidence="3" id="KW-1185">Reference proteome</keyword>
<gene>
    <name evidence="2" type="ORF">MIMGU_mgv1a017510mg</name>
</gene>
<sequence>MEKKKMVILLAVVLLILSANINGVKSDAFDCYDACSTACVNPDTRVMARCDRKCQIRCSPELEADHVILN</sequence>
<proteinExistence type="predicted"/>
<dbReference type="Proteomes" id="UP000030748">
    <property type="component" value="Unassembled WGS sequence"/>
</dbReference>
<feature type="chain" id="PRO_5001504525" description="Thionin-like protein" evidence="1">
    <location>
        <begin position="27"/>
        <end position="70"/>
    </location>
</feature>
<dbReference type="EMBL" id="KI630619">
    <property type="protein sequence ID" value="EYU35418.1"/>
    <property type="molecule type" value="Genomic_DNA"/>
</dbReference>
<dbReference type="PhylomeDB" id="A0A022R6W7"/>
<protein>
    <recommendedName>
        <fullName evidence="4">Thionin-like protein</fullName>
    </recommendedName>
</protein>
<evidence type="ECO:0000313" key="2">
    <source>
        <dbReference type="EMBL" id="EYU35418.1"/>
    </source>
</evidence>
<feature type="signal peptide" evidence="1">
    <location>
        <begin position="1"/>
        <end position="26"/>
    </location>
</feature>
<evidence type="ECO:0008006" key="4">
    <source>
        <dbReference type="Google" id="ProtNLM"/>
    </source>
</evidence>
<dbReference type="PANTHER" id="PTHR37183:SF1">
    <property type="entry name" value="PLANT THIONIN FAMILY PROTEIN"/>
    <property type="match status" value="1"/>
</dbReference>
<dbReference type="STRING" id="4155.A0A022R6W7"/>
<organism evidence="2 3">
    <name type="scientific">Erythranthe guttata</name>
    <name type="common">Yellow monkey flower</name>
    <name type="synonym">Mimulus guttatus</name>
    <dbReference type="NCBI Taxonomy" id="4155"/>
    <lineage>
        <taxon>Eukaryota</taxon>
        <taxon>Viridiplantae</taxon>
        <taxon>Streptophyta</taxon>
        <taxon>Embryophyta</taxon>
        <taxon>Tracheophyta</taxon>
        <taxon>Spermatophyta</taxon>
        <taxon>Magnoliopsida</taxon>
        <taxon>eudicotyledons</taxon>
        <taxon>Gunneridae</taxon>
        <taxon>Pentapetalae</taxon>
        <taxon>asterids</taxon>
        <taxon>lamiids</taxon>
        <taxon>Lamiales</taxon>
        <taxon>Phrymaceae</taxon>
        <taxon>Erythranthe</taxon>
    </lineage>
</organism>
<evidence type="ECO:0000256" key="1">
    <source>
        <dbReference type="SAM" id="SignalP"/>
    </source>
</evidence>
<dbReference type="eggNOG" id="ENOG502SER4">
    <property type="taxonomic scope" value="Eukaryota"/>
</dbReference>